<dbReference type="STRING" id="1397108.IMCC12053_2202"/>
<organism evidence="1 2">
    <name type="scientific">Celeribacter marinus</name>
    <dbReference type="NCBI Taxonomy" id="1397108"/>
    <lineage>
        <taxon>Bacteria</taxon>
        <taxon>Pseudomonadati</taxon>
        <taxon>Pseudomonadota</taxon>
        <taxon>Alphaproteobacteria</taxon>
        <taxon>Rhodobacterales</taxon>
        <taxon>Roseobacteraceae</taxon>
        <taxon>Celeribacter</taxon>
    </lineage>
</organism>
<dbReference type="RefSeq" id="WP_062218922.1">
    <property type="nucleotide sequence ID" value="NZ_CP012023.1"/>
</dbReference>
<dbReference type="Proteomes" id="UP000064920">
    <property type="component" value="Chromosome"/>
</dbReference>
<evidence type="ECO:0000313" key="1">
    <source>
        <dbReference type="EMBL" id="ALI56149.1"/>
    </source>
</evidence>
<dbReference type="EMBL" id="CP012023">
    <property type="protein sequence ID" value="ALI56149.1"/>
    <property type="molecule type" value="Genomic_DNA"/>
</dbReference>
<proteinExistence type="predicted"/>
<protein>
    <submittedName>
        <fullName evidence="1">Uncharacterized protein</fullName>
    </submittedName>
</protein>
<sequence>MTNFLDVRTRFMLPLWRRILFSGLTLFWGALEFSSGSAGFGMLFLAAGGYLVYQFFIVFDAQAWTAFFDEQDAADAAKRGEVVAKNSNKSADSE</sequence>
<evidence type="ECO:0000313" key="2">
    <source>
        <dbReference type="Proteomes" id="UP000064920"/>
    </source>
</evidence>
<dbReference type="AlphaFoldDB" id="A0A0N7HIT9"/>
<name>A0A0N7HIT9_9RHOB</name>
<accession>A0A0N7HIT9</accession>
<dbReference type="OrthoDB" id="7362327at2"/>
<reference evidence="2" key="1">
    <citation type="submission" date="2015-05" db="EMBL/GenBank/DDBJ databases">
        <authorList>
            <person name="Oh H.-M."/>
            <person name="Yang J.-A."/>
            <person name="Cho J.-C."/>
            <person name="Kang I."/>
        </authorList>
    </citation>
    <scope>NUCLEOTIDE SEQUENCE [LARGE SCALE GENOMIC DNA]</scope>
    <source>
        <strain evidence="2">IMCC 12053</strain>
    </source>
</reference>
<gene>
    <name evidence="1" type="ORF">IMCC12053_2202</name>
</gene>
<keyword evidence="2" id="KW-1185">Reference proteome</keyword>
<dbReference type="KEGG" id="cmar:IMCC12053_2202"/>
<dbReference type="PATRIC" id="fig|1397108.4.peg.2254"/>